<dbReference type="SUPFAM" id="SSF56529">
    <property type="entry name" value="FAH"/>
    <property type="match status" value="1"/>
</dbReference>
<keyword evidence="5" id="KW-1185">Reference proteome</keyword>
<dbReference type="InterPro" id="IPR011234">
    <property type="entry name" value="Fumarylacetoacetase-like_C"/>
</dbReference>
<dbReference type="Pfam" id="PF01557">
    <property type="entry name" value="FAA_hydrolase"/>
    <property type="match status" value="1"/>
</dbReference>
<accession>A0ABQ9EB43</accession>
<evidence type="ECO:0000256" key="1">
    <source>
        <dbReference type="ARBA" id="ARBA00010211"/>
    </source>
</evidence>
<dbReference type="PANTHER" id="PTHR42796:SF4">
    <property type="entry name" value="FUMARYLACETOACETATE HYDROLASE DOMAIN-CONTAINING PROTEIN 2A"/>
    <property type="match status" value="1"/>
</dbReference>
<organism evidence="4 5">
    <name type="scientific">Tegillarca granosa</name>
    <name type="common">Malaysian cockle</name>
    <name type="synonym">Anadara granosa</name>
    <dbReference type="NCBI Taxonomy" id="220873"/>
    <lineage>
        <taxon>Eukaryota</taxon>
        <taxon>Metazoa</taxon>
        <taxon>Spiralia</taxon>
        <taxon>Lophotrochozoa</taxon>
        <taxon>Mollusca</taxon>
        <taxon>Bivalvia</taxon>
        <taxon>Autobranchia</taxon>
        <taxon>Pteriomorphia</taxon>
        <taxon>Arcoida</taxon>
        <taxon>Arcoidea</taxon>
        <taxon>Arcidae</taxon>
        <taxon>Tegillarca</taxon>
    </lineage>
</organism>
<dbReference type="PANTHER" id="PTHR42796">
    <property type="entry name" value="FUMARYLACETOACETATE HYDROLASE DOMAIN-CONTAINING PROTEIN 2A-RELATED"/>
    <property type="match status" value="1"/>
</dbReference>
<protein>
    <recommendedName>
        <fullName evidence="3">Fumarylacetoacetase-like C-terminal domain-containing protein</fullName>
    </recommendedName>
</protein>
<evidence type="ECO:0000313" key="4">
    <source>
        <dbReference type="EMBL" id="KAJ8302558.1"/>
    </source>
</evidence>
<dbReference type="InterPro" id="IPR051121">
    <property type="entry name" value="FAH"/>
</dbReference>
<evidence type="ECO:0000259" key="3">
    <source>
        <dbReference type="Pfam" id="PF01557"/>
    </source>
</evidence>
<sequence>MDCFCPIGPVIVTEDEIKDPHNLNLRCLVNGVTKQDSNTKQLIHKTEAVIEHITRFITLKPGDIILTGSPPGSGAFKKPPEYLQR</sequence>
<evidence type="ECO:0000313" key="5">
    <source>
        <dbReference type="Proteomes" id="UP001217089"/>
    </source>
</evidence>
<evidence type="ECO:0000256" key="2">
    <source>
        <dbReference type="ARBA" id="ARBA00022723"/>
    </source>
</evidence>
<reference evidence="4 5" key="1">
    <citation type="submission" date="2022-12" db="EMBL/GenBank/DDBJ databases">
        <title>Chromosome-level genome of Tegillarca granosa.</title>
        <authorList>
            <person name="Kim J."/>
        </authorList>
    </citation>
    <scope>NUCLEOTIDE SEQUENCE [LARGE SCALE GENOMIC DNA]</scope>
    <source>
        <strain evidence="4">Teg-2019</strain>
        <tissue evidence="4">Adductor muscle</tissue>
    </source>
</reference>
<comment type="caution">
    <text evidence="4">The sequence shown here is derived from an EMBL/GenBank/DDBJ whole genome shotgun (WGS) entry which is preliminary data.</text>
</comment>
<dbReference type="InterPro" id="IPR036663">
    <property type="entry name" value="Fumarylacetoacetase_C_sf"/>
</dbReference>
<feature type="domain" description="Fumarylacetoacetase-like C-terminal" evidence="3">
    <location>
        <begin position="2"/>
        <end position="84"/>
    </location>
</feature>
<proteinExistence type="inferred from homology"/>
<gene>
    <name evidence="4" type="ORF">KUTeg_018954</name>
</gene>
<name>A0ABQ9EB43_TEGGR</name>
<dbReference type="EMBL" id="JARBDR010000917">
    <property type="protein sequence ID" value="KAJ8302558.1"/>
    <property type="molecule type" value="Genomic_DNA"/>
</dbReference>
<dbReference type="Gene3D" id="3.90.850.10">
    <property type="entry name" value="Fumarylacetoacetase-like, C-terminal domain"/>
    <property type="match status" value="1"/>
</dbReference>
<keyword evidence="2" id="KW-0479">Metal-binding</keyword>
<dbReference type="Proteomes" id="UP001217089">
    <property type="component" value="Unassembled WGS sequence"/>
</dbReference>
<comment type="similarity">
    <text evidence="1">Belongs to the FAH family.</text>
</comment>